<accession>A0A8S1VTA6</accession>
<comment type="caution">
    <text evidence="1">The sequence shown here is derived from an EMBL/GenBank/DDBJ whole genome shotgun (WGS) entry which is preliminary data.</text>
</comment>
<dbReference type="Proteomes" id="UP000683925">
    <property type="component" value="Unassembled WGS sequence"/>
</dbReference>
<dbReference type="EMBL" id="CAJJDP010000075">
    <property type="protein sequence ID" value="CAD8181098.1"/>
    <property type="molecule type" value="Genomic_DNA"/>
</dbReference>
<keyword evidence="2" id="KW-1185">Reference proteome</keyword>
<gene>
    <name evidence="1" type="ORF">POCTA_138.1.T0760134</name>
</gene>
<evidence type="ECO:0000313" key="2">
    <source>
        <dbReference type="Proteomes" id="UP000683925"/>
    </source>
</evidence>
<organism evidence="1 2">
    <name type="scientific">Paramecium octaurelia</name>
    <dbReference type="NCBI Taxonomy" id="43137"/>
    <lineage>
        <taxon>Eukaryota</taxon>
        <taxon>Sar</taxon>
        <taxon>Alveolata</taxon>
        <taxon>Ciliophora</taxon>
        <taxon>Intramacronucleata</taxon>
        <taxon>Oligohymenophorea</taxon>
        <taxon>Peniculida</taxon>
        <taxon>Parameciidae</taxon>
        <taxon>Paramecium</taxon>
    </lineage>
</organism>
<evidence type="ECO:0000313" key="1">
    <source>
        <dbReference type="EMBL" id="CAD8181098.1"/>
    </source>
</evidence>
<name>A0A8S1VTA6_PAROT</name>
<protein>
    <submittedName>
        <fullName evidence="1">Uncharacterized protein</fullName>
    </submittedName>
</protein>
<reference evidence="1" key="1">
    <citation type="submission" date="2021-01" db="EMBL/GenBank/DDBJ databases">
        <authorList>
            <consortium name="Genoscope - CEA"/>
            <person name="William W."/>
        </authorList>
    </citation>
    <scope>NUCLEOTIDE SEQUENCE</scope>
</reference>
<sequence length="117" mass="13973">MLEFQELVDQCSEPKIPSIKDTIIDTNVLFLRLFQDLRSVSMNSFNNSTFTNSQLKEILLEDHQHIQSNLININEKYNLKFELEEIKIQLEQHQTKQTIELQQFDFIRGTRKLLYVQ</sequence>
<dbReference type="AlphaFoldDB" id="A0A8S1VTA6"/>
<proteinExistence type="predicted"/>